<dbReference type="Proteomes" id="UP000598467">
    <property type="component" value="Unassembled WGS sequence"/>
</dbReference>
<dbReference type="EMBL" id="JABFCZ010000002">
    <property type="protein sequence ID" value="MBD1544881.1"/>
    <property type="molecule type" value="Genomic_DNA"/>
</dbReference>
<evidence type="ECO:0000313" key="2">
    <source>
        <dbReference type="EMBL" id="MBD1544881.1"/>
    </source>
</evidence>
<dbReference type="AlphaFoldDB" id="A0A926S400"/>
<gene>
    <name evidence="2" type="ORF">HK439_01285</name>
</gene>
<accession>A0A926S400</accession>
<comment type="caution">
    <text evidence="2">The sequence shown here is derived from an EMBL/GenBank/DDBJ whole genome shotgun (WGS) entry which is preliminary data.</text>
</comment>
<name>A0A926S400_9HYPH</name>
<organism evidence="2 3">
    <name type="scientific">Roseibium aggregatum</name>
    <dbReference type="NCBI Taxonomy" id="187304"/>
    <lineage>
        <taxon>Bacteria</taxon>
        <taxon>Pseudomonadati</taxon>
        <taxon>Pseudomonadota</taxon>
        <taxon>Alphaproteobacteria</taxon>
        <taxon>Hyphomicrobiales</taxon>
        <taxon>Stappiaceae</taxon>
        <taxon>Roseibium</taxon>
    </lineage>
</organism>
<reference evidence="2" key="1">
    <citation type="submission" date="2020-05" db="EMBL/GenBank/DDBJ databases">
        <title>Identification of trans-AT polyketide cluster in two marine bacteria, producers of a novel glutaramide-containing polyketide sesbanimide D and analogs.</title>
        <authorList>
            <person name="Kacar D."/>
            <person name="Rodriguez P."/>
            <person name="Canedo L."/>
            <person name="Gonzalez E."/>
            <person name="Galan B."/>
            <person name="De La Calle F."/>
            <person name="Garcia J.L."/>
        </authorList>
    </citation>
    <scope>NUCLEOTIDE SEQUENCE</scope>
    <source>
        <strain evidence="2">PHM038</strain>
    </source>
</reference>
<feature type="compositionally biased region" description="Basic and acidic residues" evidence="1">
    <location>
        <begin position="140"/>
        <end position="154"/>
    </location>
</feature>
<proteinExistence type="predicted"/>
<dbReference type="RefSeq" id="WP_190289562.1">
    <property type="nucleotide sequence ID" value="NZ_JABFCZ010000002.1"/>
</dbReference>
<protein>
    <submittedName>
        <fullName evidence="2">Uncharacterized protein</fullName>
    </submittedName>
</protein>
<sequence>MDDTKIDTSMVLPPNLIPSNHDSGWTNPFRPAGYSVKPGGGQTYTVSVSPDPNAGWTTSTTQVRVEYVKDGAQVSELHTIQPDGRKISFTVTTDDVQIMGSPKVYFRNLTPIPTAVRIEVSRDLVFRRHTGTDLPSDEAETTHEVPRKRIDRGPKGSLGDKPVLRGRVQREDVSRPAHSARTGRHSPFHIARADRGRRYSDLNSRLSGRAKHLAEFLTPGTSMEMLNVHLDHIAEGDFEGAERLMEQMEVWIFNDLGRTQIHSVLVAD</sequence>
<feature type="region of interest" description="Disordered" evidence="1">
    <location>
        <begin position="131"/>
        <end position="162"/>
    </location>
</feature>
<evidence type="ECO:0000256" key="1">
    <source>
        <dbReference type="SAM" id="MobiDB-lite"/>
    </source>
</evidence>
<evidence type="ECO:0000313" key="3">
    <source>
        <dbReference type="Proteomes" id="UP000598467"/>
    </source>
</evidence>